<name>A0A9N8MVG6_9BURK</name>
<evidence type="ECO:0000313" key="2">
    <source>
        <dbReference type="Proteomes" id="UP000675121"/>
    </source>
</evidence>
<evidence type="ECO:0000313" key="1">
    <source>
        <dbReference type="EMBL" id="CAE6911159.1"/>
    </source>
</evidence>
<comment type="caution">
    <text evidence="1">The sequence shown here is derived from an EMBL/GenBank/DDBJ whole genome shotgun (WGS) entry which is preliminary data.</text>
</comment>
<accession>A0A9N8MVG6</accession>
<keyword evidence="2" id="KW-1185">Reference proteome</keyword>
<organism evidence="1 2">
    <name type="scientific">Paraburkholderia domus</name>
    <dbReference type="NCBI Taxonomy" id="2793075"/>
    <lineage>
        <taxon>Bacteria</taxon>
        <taxon>Pseudomonadati</taxon>
        <taxon>Pseudomonadota</taxon>
        <taxon>Betaproteobacteria</taxon>
        <taxon>Burkholderiales</taxon>
        <taxon>Burkholderiaceae</taxon>
        <taxon>Paraburkholderia</taxon>
    </lineage>
</organism>
<dbReference type="EMBL" id="CAJNAS010000010">
    <property type="protein sequence ID" value="CAE6911159.1"/>
    <property type="molecule type" value="Genomic_DNA"/>
</dbReference>
<dbReference type="AlphaFoldDB" id="A0A9N8MVG6"/>
<proteinExistence type="predicted"/>
<sequence length="68" mass="7024">MTRTSVDVEPVAHCHNTDIRGAVSNVPVAGKTGGGTQYALDAVNGPNDTRWDVRGAEDRGGGLAAIFT</sequence>
<reference evidence="1" key="1">
    <citation type="submission" date="2021-02" db="EMBL/GenBank/DDBJ databases">
        <authorList>
            <person name="Vanwijnsberghe S."/>
        </authorList>
    </citation>
    <scope>NUCLEOTIDE SEQUENCE</scope>
    <source>
        <strain evidence="1">R-70211</strain>
    </source>
</reference>
<protein>
    <submittedName>
        <fullName evidence="1">Uncharacterized protein</fullName>
    </submittedName>
</protein>
<dbReference type="RefSeq" id="WP_201108761.1">
    <property type="nucleotide sequence ID" value="NZ_CAJNAS010000010.1"/>
</dbReference>
<gene>
    <name evidence="1" type="ORF">R70211_03921</name>
</gene>
<dbReference type="Proteomes" id="UP000675121">
    <property type="component" value="Unassembled WGS sequence"/>
</dbReference>